<comment type="caution">
    <text evidence="3">The sequence shown here is derived from an EMBL/GenBank/DDBJ whole genome shotgun (WGS) entry which is preliminary data.</text>
</comment>
<evidence type="ECO:0000313" key="4">
    <source>
        <dbReference type="Proteomes" id="UP000597989"/>
    </source>
</evidence>
<reference evidence="3" key="3">
    <citation type="submission" date="2020-09" db="EMBL/GenBank/DDBJ databases">
        <authorList>
            <person name="Sun Q."/>
            <person name="Zhou Y."/>
        </authorList>
    </citation>
    <scope>NUCLEOTIDE SEQUENCE</scope>
    <source>
        <strain evidence="3">CGMCC 4.7206</strain>
    </source>
</reference>
<evidence type="ECO:0000313" key="5">
    <source>
        <dbReference type="Proteomes" id="UP001500220"/>
    </source>
</evidence>
<dbReference type="Pfam" id="PF09250">
    <property type="entry name" value="Prim-Pol"/>
    <property type="match status" value="1"/>
</dbReference>
<protein>
    <recommendedName>
        <fullName evidence="1">DNA primase/polymerase bifunctional N-terminal domain-containing protein</fullName>
    </recommendedName>
</protein>
<proteinExistence type="predicted"/>
<evidence type="ECO:0000313" key="2">
    <source>
        <dbReference type="EMBL" id="GAA0534979.1"/>
    </source>
</evidence>
<dbReference type="EMBL" id="BAAAHC010000018">
    <property type="protein sequence ID" value="GAA0534979.1"/>
    <property type="molecule type" value="Genomic_DNA"/>
</dbReference>
<reference evidence="2 5" key="2">
    <citation type="journal article" date="2019" name="Int. J. Syst. Evol. Microbiol.">
        <title>The Global Catalogue of Microorganisms (GCM) 10K type strain sequencing project: providing services to taxonomists for standard genome sequencing and annotation.</title>
        <authorList>
            <consortium name="The Broad Institute Genomics Platform"/>
            <consortium name="The Broad Institute Genome Sequencing Center for Infectious Disease"/>
            <person name="Wu L."/>
            <person name="Ma J."/>
        </authorList>
    </citation>
    <scope>NUCLEOTIDE SEQUENCE [LARGE SCALE GENOMIC DNA]</scope>
    <source>
        <strain evidence="2 5">JCM 10664</strain>
    </source>
</reference>
<accession>A0A917K8Z0</accession>
<keyword evidence="5" id="KW-1185">Reference proteome</keyword>
<evidence type="ECO:0000313" key="3">
    <source>
        <dbReference type="EMBL" id="GGJ05622.1"/>
    </source>
</evidence>
<organism evidence="3 4">
    <name type="scientific">Saccharopolyspora thermophila</name>
    <dbReference type="NCBI Taxonomy" id="89367"/>
    <lineage>
        <taxon>Bacteria</taxon>
        <taxon>Bacillati</taxon>
        <taxon>Actinomycetota</taxon>
        <taxon>Actinomycetes</taxon>
        <taxon>Pseudonocardiales</taxon>
        <taxon>Pseudonocardiaceae</taxon>
        <taxon>Saccharopolyspora</taxon>
    </lineage>
</organism>
<sequence length="208" mass="22642">MAKLMKNSELQCRLLHPLPGETSWAQLRDEAAVFAEHGWPVHPGTFQIGGKSNWLGRPDTYRLEPVAASWEKVATTDSSVAARWWSRRPYSLLLACGRLVDAFEVHGDLGRLALELLGERGVVCPAAQTPAGTWLFFAGRRGVSGTETSRVRHHGVGAWVPLPPTAAGGFAYEWRVSPHSVGWHLADGARVCGALVEVGERPAVMSSR</sequence>
<feature type="domain" description="DNA primase/polymerase bifunctional N-terminal" evidence="1">
    <location>
        <begin position="33"/>
        <end position="178"/>
    </location>
</feature>
<evidence type="ECO:0000259" key="1">
    <source>
        <dbReference type="Pfam" id="PF09250"/>
    </source>
</evidence>
<dbReference type="EMBL" id="BMMT01000025">
    <property type="protein sequence ID" value="GGJ05622.1"/>
    <property type="molecule type" value="Genomic_DNA"/>
</dbReference>
<dbReference type="Proteomes" id="UP000597989">
    <property type="component" value="Unassembled WGS sequence"/>
</dbReference>
<name>A0A917K8Z0_9PSEU</name>
<reference evidence="3 4" key="1">
    <citation type="journal article" date="2014" name="Int. J. Syst. Evol. Microbiol.">
        <title>Complete genome sequence of Corynebacterium casei LMG S-19264T (=DSM 44701T), isolated from a smear-ripened cheese.</title>
        <authorList>
            <consortium name="US DOE Joint Genome Institute (JGI-PGF)"/>
            <person name="Walter F."/>
            <person name="Albersmeier A."/>
            <person name="Kalinowski J."/>
            <person name="Ruckert C."/>
        </authorList>
    </citation>
    <scope>NUCLEOTIDE SEQUENCE [LARGE SCALE GENOMIC DNA]</scope>
    <source>
        <strain evidence="3 4">CGMCC 4.7206</strain>
    </source>
</reference>
<dbReference type="AlphaFoldDB" id="A0A917K8Z0"/>
<dbReference type="Proteomes" id="UP001500220">
    <property type="component" value="Unassembled WGS sequence"/>
</dbReference>
<gene>
    <name evidence="2" type="ORF">GCM10009545_41940</name>
    <name evidence="3" type="ORF">GCM10011581_48370</name>
</gene>
<dbReference type="InterPro" id="IPR015330">
    <property type="entry name" value="DNA_primase/pol_bifunc_N"/>
</dbReference>
<reference evidence="2" key="4">
    <citation type="submission" date="2023-12" db="EMBL/GenBank/DDBJ databases">
        <authorList>
            <person name="Sun Q."/>
            <person name="Inoue M."/>
        </authorList>
    </citation>
    <scope>NUCLEOTIDE SEQUENCE</scope>
    <source>
        <strain evidence="2">JCM 10664</strain>
    </source>
</reference>